<organism evidence="5 6">
    <name type="scientific">Speluncibacter jeojiensis</name>
    <dbReference type="NCBI Taxonomy" id="2710754"/>
    <lineage>
        <taxon>Bacteria</taxon>
        <taxon>Bacillati</taxon>
        <taxon>Actinomycetota</taxon>
        <taxon>Actinomycetes</taxon>
        <taxon>Mycobacteriales</taxon>
        <taxon>Speluncibacteraceae</taxon>
        <taxon>Speluncibacter</taxon>
    </lineage>
</organism>
<dbReference type="EMBL" id="JANRHA010000014">
    <property type="protein sequence ID" value="MDG3016558.1"/>
    <property type="molecule type" value="Genomic_DNA"/>
</dbReference>
<evidence type="ECO:0000256" key="2">
    <source>
        <dbReference type="ARBA" id="ARBA00023315"/>
    </source>
</evidence>
<dbReference type="RefSeq" id="WP_277829844.1">
    <property type="nucleotide sequence ID" value="NZ_JAAIVF010000001.1"/>
</dbReference>
<dbReference type="InterPro" id="IPR006464">
    <property type="entry name" value="AcTrfase_RimI/Ard1"/>
</dbReference>
<dbReference type="InterPro" id="IPR000182">
    <property type="entry name" value="GNAT_dom"/>
</dbReference>
<keyword evidence="6" id="KW-1185">Reference proteome</keyword>
<feature type="compositionally biased region" description="Basic and acidic residues" evidence="3">
    <location>
        <begin position="157"/>
        <end position="166"/>
    </location>
</feature>
<dbReference type="NCBIfam" id="TIGR01575">
    <property type="entry name" value="rimI"/>
    <property type="match status" value="1"/>
</dbReference>
<dbReference type="Gene3D" id="3.40.630.30">
    <property type="match status" value="1"/>
</dbReference>
<evidence type="ECO:0000259" key="4">
    <source>
        <dbReference type="PROSITE" id="PS51186"/>
    </source>
</evidence>
<dbReference type="SUPFAM" id="SSF55729">
    <property type="entry name" value="Acyl-CoA N-acyltransferases (Nat)"/>
    <property type="match status" value="1"/>
</dbReference>
<keyword evidence="1 5" id="KW-0808">Transferase</keyword>
<name>A0A9X4M214_9ACTN</name>
<evidence type="ECO:0000256" key="3">
    <source>
        <dbReference type="SAM" id="MobiDB-lite"/>
    </source>
</evidence>
<evidence type="ECO:0000313" key="6">
    <source>
        <dbReference type="Proteomes" id="UP001152755"/>
    </source>
</evidence>
<dbReference type="CDD" id="cd04301">
    <property type="entry name" value="NAT_SF"/>
    <property type="match status" value="1"/>
</dbReference>
<evidence type="ECO:0000313" key="5">
    <source>
        <dbReference type="EMBL" id="MDG3016558.1"/>
    </source>
</evidence>
<dbReference type="AlphaFoldDB" id="A0A9X4M214"/>
<gene>
    <name evidence="5" type="primary">rimI</name>
    <name evidence="5" type="ORF">NVS88_18540</name>
</gene>
<comment type="caution">
    <text evidence="5">The sequence shown here is derived from an EMBL/GenBank/DDBJ whole genome shotgun (WGS) entry which is preliminary data.</text>
</comment>
<keyword evidence="2 5" id="KW-0012">Acyltransferase</keyword>
<reference evidence="5" key="1">
    <citation type="submission" date="2022-08" db="EMBL/GenBank/DDBJ databases">
        <title>Genome analysis of Corynebacteriales strain.</title>
        <authorList>
            <person name="Lee S.D."/>
        </authorList>
    </citation>
    <scope>NUCLEOTIDE SEQUENCE</scope>
    <source>
        <strain evidence="5">D3-21</strain>
    </source>
</reference>
<dbReference type="PANTHER" id="PTHR43877">
    <property type="entry name" value="AMINOALKYLPHOSPHONATE N-ACETYLTRANSFERASE-RELATED-RELATED"/>
    <property type="match status" value="1"/>
</dbReference>
<feature type="region of interest" description="Disordered" evidence="3">
    <location>
        <begin position="141"/>
        <end position="166"/>
    </location>
</feature>
<dbReference type="GO" id="GO:0005840">
    <property type="term" value="C:ribosome"/>
    <property type="evidence" value="ECO:0007669"/>
    <property type="project" value="UniProtKB-KW"/>
</dbReference>
<accession>A0A9X4M214</accession>
<dbReference type="Pfam" id="PF00583">
    <property type="entry name" value="Acetyltransf_1"/>
    <property type="match status" value="1"/>
</dbReference>
<evidence type="ECO:0000256" key="1">
    <source>
        <dbReference type="ARBA" id="ARBA00022679"/>
    </source>
</evidence>
<dbReference type="Proteomes" id="UP001152755">
    <property type="component" value="Unassembled WGS sequence"/>
</dbReference>
<dbReference type="InterPro" id="IPR016181">
    <property type="entry name" value="Acyl_CoA_acyltransferase"/>
</dbReference>
<dbReference type="PROSITE" id="PS51186">
    <property type="entry name" value="GNAT"/>
    <property type="match status" value="1"/>
</dbReference>
<keyword evidence="5" id="KW-0689">Ribosomal protein</keyword>
<feature type="domain" description="N-acetyltransferase" evidence="4">
    <location>
        <begin position="3"/>
        <end position="152"/>
    </location>
</feature>
<dbReference type="InterPro" id="IPR050832">
    <property type="entry name" value="Bact_Acetyltransf"/>
</dbReference>
<dbReference type="EC" id="2.3.1.266" evidence="5"/>
<protein>
    <submittedName>
        <fullName evidence="5">Ribosomal protein S18-alanine N-acetyltransferase</fullName>
        <ecNumber evidence="5">2.3.1.266</ecNumber>
    </submittedName>
</protein>
<sequence>MTVTLDGLTEADAPRCAELERILFPGDGPWPASAFVSELRARHNHYVAARADGVLVGYAGLAGLGSARDPENEVHTIGVDPAQQGRGIGRLLLDDLLAAADARGGPVWLEVRTDNEAAIGLYRSAGFELMGLRKRYYRPSGADAYTMKRPPTGSEQSGRDLAGEEA</sequence>
<keyword evidence="5" id="KW-0687">Ribonucleoprotein</keyword>
<proteinExistence type="predicted"/>
<dbReference type="GO" id="GO:0008999">
    <property type="term" value="F:protein-N-terminal-alanine acetyltransferase activity"/>
    <property type="evidence" value="ECO:0007669"/>
    <property type="project" value="UniProtKB-EC"/>
</dbReference>